<dbReference type="AlphaFoldDB" id="A0AAU7Q9X4"/>
<reference evidence="5" key="1">
    <citation type="submission" date="2024-06" db="EMBL/GenBank/DDBJ databases">
        <authorList>
            <person name="Coelho C."/>
            <person name="Bento M."/>
            <person name="Garcia E."/>
            <person name="Camelo A."/>
            <person name="Brandao I."/>
            <person name="Espirito Santo C."/>
            <person name="Trovao J."/>
            <person name="Verissimo A."/>
            <person name="Costa J."/>
            <person name="Tiago I."/>
        </authorList>
    </citation>
    <scope>NUCLEOTIDE SEQUENCE</scope>
    <source>
        <strain evidence="5">KWT182</strain>
    </source>
</reference>
<proteinExistence type="inferred from homology"/>
<dbReference type="InterPro" id="IPR036291">
    <property type="entry name" value="NAD(P)-bd_dom_sf"/>
</dbReference>
<sequence>MSLQGKVALVTGSAQGIGKAIALRLAREGADIIIVDRADDSRAEEVLSEIKALGRRVIVDAGNIADVADNKRIISDSVAQLGQIDILINNAGIERNAPFLEITEEDYNAVLNVDLKGTFFITQAFVRHLQDTHRPGRIINISSVHEELPFPHFSTYCASKGGLKMLMRNLAIELAPQGITVNNIAPGAIETPINTQLLNSPELLSALIGNIPPGTLGQTGRRCRHGGLPGRSGCRLCHRGNHGDRRRIAVELFRTVTIPDRFHPADTAAAVHSSAAARLLGSCRRGRSCLCKKT</sequence>
<gene>
    <name evidence="5" type="ORF">ABK905_26065</name>
</gene>
<organism evidence="5">
    <name type="scientific">Acerihabitans sp. KWT182</name>
    <dbReference type="NCBI Taxonomy" id="3157919"/>
    <lineage>
        <taxon>Bacteria</taxon>
        <taxon>Pseudomonadati</taxon>
        <taxon>Pseudomonadota</taxon>
        <taxon>Gammaproteobacteria</taxon>
        <taxon>Enterobacterales</taxon>
        <taxon>Pectobacteriaceae</taxon>
        <taxon>Acerihabitans</taxon>
    </lineage>
</organism>
<keyword evidence="2" id="KW-0560">Oxidoreductase</keyword>
<evidence type="ECO:0000256" key="3">
    <source>
        <dbReference type="RuleBase" id="RU000363"/>
    </source>
</evidence>
<dbReference type="InterPro" id="IPR020904">
    <property type="entry name" value="Sc_DH/Rdtase_CS"/>
</dbReference>
<dbReference type="Pfam" id="PF00106">
    <property type="entry name" value="adh_short"/>
    <property type="match status" value="1"/>
</dbReference>
<dbReference type="EMBL" id="CP157947">
    <property type="protein sequence ID" value="XBS69722.1"/>
    <property type="molecule type" value="Genomic_DNA"/>
</dbReference>
<dbReference type="FunFam" id="3.40.50.720:FF:000084">
    <property type="entry name" value="Short-chain dehydrogenase reductase"/>
    <property type="match status" value="1"/>
</dbReference>
<evidence type="ECO:0000256" key="2">
    <source>
        <dbReference type="ARBA" id="ARBA00023002"/>
    </source>
</evidence>
<dbReference type="GO" id="GO:0016491">
    <property type="term" value="F:oxidoreductase activity"/>
    <property type="evidence" value="ECO:0007669"/>
    <property type="project" value="UniProtKB-KW"/>
</dbReference>
<dbReference type="PRINTS" id="PR00080">
    <property type="entry name" value="SDRFAMILY"/>
</dbReference>
<protein>
    <submittedName>
        <fullName evidence="5">SDR family NAD(P)-dependent oxidoreductase</fullName>
    </submittedName>
</protein>
<evidence type="ECO:0000256" key="1">
    <source>
        <dbReference type="ARBA" id="ARBA00006484"/>
    </source>
</evidence>
<evidence type="ECO:0000259" key="4">
    <source>
        <dbReference type="SMART" id="SM00822"/>
    </source>
</evidence>
<dbReference type="SMART" id="SM00822">
    <property type="entry name" value="PKS_KR"/>
    <property type="match status" value="1"/>
</dbReference>
<evidence type="ECO:0000313" key="5">
    <source>
        <dbReference type="EMBL" id="XBS69722.1"/>
    </source>
</evidence>
<dbReference type="SUPFAM" id="SSF51735">
    <property type="entry name" value="NAD(P)-binding Rossmann-fold domains"/>
    <property type="match status" value="1"/>
</dbReference>
<feature type="domain" description="Ketoreductase" evidence="4">
    <location>
        <begin position="6"/>
        <end position="187"/>
    </location>
</feature>
<dbReference type="PANTHER" id="PTHR43639">
    <property type="entry name" value="OXIDOREDUCTASE, SHORT-CHAIN DEHYDROGENASE/REDUCTASE FAMILY (AFU_ORTHOLOGUE AFUA_5G02870)"/>
    <property type="match status" value="1"/>
</dbReference>
<dbReference type="PROSITE" id="PS00061">
    <property type="entry name" value="ADH_SHORT"/>
    <property type="match status" value="1"/>
</dbReference>
<comment type="similarity">
    <text evidence="1 3">Belongs to the short-chain dehydrogenases/reductases (SDR) family.</text>
</comment>
<dbReference type="InterPro" id="IPR002347">
    <property type="entry name" value="SDR_fam"/>
</dbReference>
<name>A0AAU7Q9X4_9GAMM</name>
<dbReference type="InterPro" id="IPR057326">
    <property type="entry name" value="KR_dom"/>
</dbReference>
<dbReference type="Gene3D" id="3.40.50.720">
    <property type="entry name" value="NAD(P)-binding Rossmann-like Domain"/>
    <property type="match status" value="1"/>
</dbReference>
<dbReference type="PRINTS" id="PR00081">
    <property type="entry name" value="GDHRDH"/>
</dbReference>
<dbReference type="PANTHER" id="PTHR43639:SF1">
    <property type="entry name" value="SHORT-CHAIN DEHYDROGENASE_REDUCTASE FAMILY PROTEIN"/>
    <property type="match status" value="1"/>
</dbReference>
<accession>A0AAU7Q9X4</accession>